<dbReference type="KEGG" id="fcs:TRV642_3565"/>
<name>A0A9W4TK95_9FLAO</name>
<dbReference type="AlphaFoldDB" id="A0A9W4TK95"/>
<evidence type="ECO:0000256" key="1">
    <source>
        <dbReference type="SAM" id="Coils"/>
    </source>
</evidence>
<reference evidence="2" key="1">
    <citation type="submission" date="2022-09" db="EMBL/GenBank/DDBJ databases">
        <authorList>
            <person name="Duchaud E."/>
        </authorList>
    </citation>
    <scope>NUCLEOTIDE SEQUENCE</scope>
    <source>
        <strain evidence="2">TRV642</strain>
    </source>
</reference>
<accession>A0A9W4TK95</accession>
<dbReference type="Proteomes" id="UP001152749">
    <property type="component" value="Chromosome"/>
</dbReference>
<gene>
    <name evidence="2" type="ORF">TRV642_3565</name>
</gene>
<dbReference type="RefSeq" id="WP_263360977.1">
    <property type="nucleotide sequence ID" value="NZ_OX336425.1"/>
</dbReference>
<evidence type="ECO:0000313" key="2">
    <source>
        <dbReference type="EMBL" id="CAI2768339.1"/>
    </source>
</evidence>
<proteinExistence type="predicted"/>
<sequence>MAENSPDIKVWAIGTTIILMIDRYELVLMGVKDSATGLTKFSGEVNFFDNPISIRNLINRFLSNFNLTLPESVPDITFNSFGGSAVLSPKDKKNYRFYAESKVILPNPFGLSNNALSFDNLKLALNRSVKISPVSPKKDEEWDTSVSVSTDISYVPGGTSTDPITFGSGNFYFASGGNYALSLFITKEIDPAGIIEDLISITIPAEVKTFLPIFKPEAPDKPIRLYKASSDFTFQNVEEDGSLFPVHFNKGFNLDQLDIEIVNTNFLVAMSIVNDTFSISAQSESIKLFGLVEVIKKSTSITSATGPGLIVVSNTKSITLFGGLKFFPGSETPEILDFDFTYLNKTNEFSGDLTYQGTIIGQRNPGLGFAWKKTGGFRITKFPFNQDALSKAMDWGKKIKDFANASKDECAEKCGELVDLAFNELITTSYDLKFTPGSSSKKGYVQISVEGTYKIAAVGKSVSNITFSPIDFEIKIPTSFDNLAEAICDSLIASSEKLAEGLWNNKAQITEFFTFITIKNVTESQACRLACKVGREVLKKAFEDLLKSVAGNTLVAAAEAVAAAIGVLAAIASAVKWLVDALSGKKSEAERQKEENTNRIQNELLAIDNMAATYYQENGIDKYIEVNWDDIPGKDSGGGEVYYIMSWRYSETTKSRRIARNDTGTAYTQNLQREEFQNGVAVVITVKAYFNYNGESYSSNNPGKATINTPILQTPVPIPKTIDLQKIWVTEQQKKLGIIDISWASVHVIPVNPPNPVTCFEYNISLWNTSTNTKLKEQTLVLPAKSLAVTFDLYKDTIPVTPLDQRFMPNPEHLFQIKINAMATDPDLNSLTGTSDKFKIPWGIGYVRVGYNFKIE</sequence>
<evidence type="ECO:0000313" key="3">
    <source>
        <dbReference type="Proteomes" id="UP001152749"/>
    </source>
</evidence>
<protein>
    <submittedName>
        <fullName evidence="2">Uncharacterized protein</fullName>
    </submittedName>
</protein>
<organism evidence="2 3">
    <name type="scientific">Flavobacterium collinsii</name>
    <dbReference type="NCBI Taxonomy" id="1114861"/>
    <lineage>
        <taxon>Bacteria</taxon>
        <taxon>Pseudomonadati</taxon>
        <taxon>Bacteroidota</taxon>
        <taxon>Flavobacteriia</taxon>
        <taxon>Flavobacteriales</taxon>
        <taxon>Flavobacteriaceae</taxon>
        <taxon>Flavobacterium</taxon>
    </lineage>
</organism>
<feature type="coiled-coil region" evidence="1">
    <location>
        <begin position="579"/>
        <end position="606"/>
    </location>
</feature>
<keyword evidence="1" id="KW-0175">Coiled coil</keyword>
<dbReference type="EMBL" id="OX336425">
    <property type="protein sequence ID" value="CAI2768339.1"/>
    <property type="molecule type" value="Genomic_DNA"/>
</dbReference>